<proteinExistence type="predicted"/>
<dbReference type="RefSeq" id="WP_012953736.1">
    <property type="nucleotide sequence ID" value="NC_013771.1"/>
</dbReference>
<keyword evidence="2" id="KW-1185">Reference proteome</keyword>
<dbReference type="OrthoDB" id="514226at2"/>
<dbReference type="HOGENOM" id="CLU_160065_1_0_3"/>
<dbReference type="EMBL" id="CP001842">
    <property type="protein sequence ID" value="ADB95071.1"/>
    <property type="molecule type" value="Genomic_DNA"/>
</dbReference>
<evidence type="ECO:0008006" key="3">
    <source>
        <dbReference type="Google" id="ProtNLM"/>
    </source>
</evidence>
<protein>
    <recommendedName>
        <fullName evidence="3">DUF3288 domain-containing protein</fullName>
    </recommendedName>
</protein>
<gene>
    <name evidence="1" type="ordered locus">UCYN_03300</name>
</gene>
<dbReference type="AlphaFoldDB" id="D3ENM1"/>
<dbReference type="Proteomes" id="UP000001405">
    <property type="component" value="Chromosome"/>
</dbReference>
<dbReference type="KEGG" id="cyu:UCYN_03300"/>
<dbReference type="Pfam" id="PF11691">
    <property type="entry name" value="DUF3288"/>
    <property type="match status" value="1"/>
</dbReference>
<accession>D3ENM1</accession>
<reference evidence="1 2" key="1">
    <citation type="journal article" date="2010" name="Nature">
        <title>Metabolic streamlining in an open-ocean nitrogen-fixing cyanobacterium.</title>
        <authorList>
            <person name="Tripp H.J."/>
            <person name="Bench S.R."/>
            <person name="Turk K.A."/>
            <person name="Foster R.A."/>
            <person name="Desany B.A."/>
            <person name="Niazi F."/>
            <person name="Affourtit J.P."/>
            <person name="Zehr J.P."/>
        </authorList>
    </citation>
    <scope>NUCLEOTIDE SEQUENCE [LARGE SCALE GENOMIC DNA]</scope>
    <source>
        <strain evidence="2">ALOHA</strain>
    </source>
</reference>
<evidence type="ECO:0000313" key="2">
    <source>
        <dbReference type="Proteomes" id="UP000001405"/>
    </source>
</evidence>
<dbReference type="PATRIC" id="fig|713887.8.peg.308"/>
<dbReference type="STRING" id="1453429.UCYN_03300"/>
<name>D3ENM1_ATETH</name>
<organism evidence="2">
    <name type="scientific">Atelocyanobacterium thalassa (isolate ALOHA)</name>
    <dbReference type="NCBI Taxonomy" id="1453429"/>
    <lineage>
        <taxon>Bacteria</taxon>
        <taxon>Bacillati</taxon>
        <taxon>Cyanobacteriota</taxon>
        <taxon>Cyanophyceae</taxon>
        <taxon>Oscillatoriophycideae</taxon>
        <taxon>Chroococcales</taxon>
        <taxon>Aphanothecaceae</taxon>
        <taxon>Candidatus Atelocyanobacterium</taxon>
        <taxon>Candidatus Atelocyanobacterium thalassae</taxon>
    </lineage>
</organism>
<dbReference type="InterPro" id="IPR021705">
    <property type="entry name" value="DUF3288"/>
</dbReference>
<sequence length="93" mass="11225">MLQDQIHPQEHRDRLIVNDLLNSQADDYKLVELARLLIRYQDFPGARKIYQDLNKILATWQLTQEELFVKTREIHNKRILHSDSLDNEVQDWN</sequence>
<evidence type="ECO:0000313" key="1">
    <source>
        <dbReference type="EMBL" id="ADB95071.1"/>
    </source>
</evidence>